<evidence type="ECO:0000256" key="2">
    <source>
        <dbReference type="ARBA" id="ARBA00022448"/>
    </source>
</evidence>
<dbReference type="EMBL" id="JBALHR010000002">
    <property type="protein sequence ID" value="MEH7827415.1"/>
    <property type="molecule type" value="Genomic_DNA"/>
</dbReference>
<evidence type="ECO:0000256" key="5">
    <source>
        <dbReference type="ARBA" id="ARBA00023004"/>
    </source>
</evidence>
<evidence type="ECO:0000256" key="6">
    <source>
        <dbReference type="ARBA" id="ARBA00023136"/>
    </source>
</evidence>
<evidence type="ECO:0000256" key="7">
    <source>
        <dbReference type="HAMAP-Rule" id="MF_01207"/>
    </source>
</evidence>
<feature type="domain" description="Ferric oxidoreductase" evidence="8">
    <location>
        <begin position="51"/>
        <end position="160"/>
    </location>
</feature>
<comment type="caution">
    <text evidence="9">The sequence shown here is derived from an EMBL/GenBank/DDBJ whole genome shotgun (WGS) entry which is preliminary data.</text>
</comment>
<sequence length="198" mass="22076">MDRVNHGLRRIPPGAIYLLGAIPAAVLIWQALTGGLGVDPVKVLEHRLGEWALQFLVAGLAITPLRRLTGLNLIRFRRAIGLLAFAYASLHLAVWLALDLQFRWAEIAADLLKRPYIILGMLAFVLLLPLAATSNNTSVRKLGADWRRLHLLTYPAVLLAALHFVWLTKAWALEPLIYLVATIGLLMLRGGWQLRRMA</sequence>
<keyword evidence="7" id="KW-0288">FMN</keyword>
<accession>A0ABU8BRU3</accession>
<dbReference type="Pfam" id="PF01794">
    <property type="entry name" value="Ferric_reduct"/>
    <property type="match status" value="1"/>
</dbReference>
<evidence type="ECO:0000256" key="3">
    <source>
        <dbReference type="ARBA" id="ARBA00022692"/>
    </source>
</evidence>
<keyword evidence="7" id="KW-0249">Electron transport</keyword>
<keyword evidence="7" id="KW-0479">Metal-binding</keyword>
<evidence type="ECO:0000313" key="9">
    <source>
        <dbReference type="EMBL" id="MEH7827415.1"/>
    </source>
</evidence>
<keyword evidence="7" id="KW-0349">Heme</keyword>
<keyword evidence="7" id="KW-1003">Cell membrane</keyword>
<keyword evidence="10" id="KW-1185">Reference proteome</keyword>
<comment type="subunit">
    <text evidence="7">Heterodimer of a catalytic subunit (MsrP) and a heme-binding subunit (MsrQ).</text>
</comment>
<feature type="transmembrane region" description="Helical" evidence="7">
    <location>
        <begin position="51"/>
        <end position="68"/>
    </location>
</feature>
<organism evidence="9 10">
    <name type="scientific">Gemmobacter denitrificans</name>
    <dbReference type="NCBI Taxonomy" id="3123040"/>
    <lineage>
        <taxon>Bacteria</taxon>
        <taxon>Pseudomonadati</taxon>
        <taxon>Pseudomonadota</taxon>
        <taxon>Alphaproteobacteria</taxon>
        <taxon>Rhodobacterales</taxon>
        <taxon>Paracoccaceae</taxon>
        <taxon>Gemmobacter</taxon>
    </lineage>
</organism>
<feature type="transmembrane region" description="Helical" evidence="7">
    <location>
        <begin position="172"/>
        <end position="192"/>
    </location>
</feature>
<dbReference type="InterPro" id="IPR013130">
    <property type="entry name" value="Fe3_Rdtase_TM_dom"/>
</dbReference>
<name>A0ABU8BRU3_9RHOB</name>
<dbReference type="NCBIfam" id="NF003833">
    <property type="entry name" value="PRK05419.1-5"/>
    <property type="match status" value="1"/>
</dbReference>
<keyword evidence="6 7" id="KW-0472">Membrane</keyword>
<evidence type="ECO:0000313" key="10">
    <source>
        <dbReference type="Proteomes" id="UP001431963"/>
    </source>
</evidence>
<comment type="similarity">
    <text evidence="7">Belongs to the MsrQ family.</text>
</comment>
<feature type="transmembrane region" description="Helical" evidence="7">
    <location>
        <begin position="80"/>
        <end position="98"/>
    </location>
</feature>
<feature type="transmembrane region" description="Helical" evidence="7">
    <location>
        <begin position="118"/>
        <end position="137"/>
    </location>
</feature>
<keyword evidence="4 7" id="KW-1133">Transmembrane helix</keyword>
<keyword evidence="2 7" id="KW-0813">Transport</keyword>
<keyword evidence="3 7" id="KW-0812">Transmembrane</keyword>
<comment type="cofactor">
    <cofactor evidence="7">
        <name>heme b</name>
        <dbReference type="ChEBI" id="CHEBI:60344"/>
    </cofactor>
    <text evidence="7">Binds 1 heme b (iron(II)-protoporphyrin IX) group per subunit.</text>
</comment>
<comment type="function">
    <text evidence="7">Part of the MsrPQ system that repairs oxidized periplasmic proteins containing methionine sulfoxide residues (Met-O), using respiratory chain electrons. Thus protects these proteins from oxidative-stress damage caused by reactive species of oxygen and chlorine generated by the host defense mechanisms. MsrPQ is essential for the maintenance of envelope integrity under bleach stress, rescuing a wide series of structurally unrelated periplasmic proteins from methionine oxidation. MsrQ provides electrons for reduction to the reductase catalytic subunit MsrP, using the quinone pool of the respiratory chain.</text>
</comment>
<comment type="subcellular location">
    <subcellularLocation>
        <location evidence="7">Cell membrane</location>
        <topology evidence="7">Multi-pass membrane protein</topology>
    </subcellularLocation>
    <subcellularLocation>
        <location evidence="1">Membrane</location>
        <topology evidence="1">Multi-pass membrane protein</topology>
    </subcellularLocation>
</comment>
<dbReference type="PANTHER" id="PTHR36964:SF1">
    <property type="entry name" value="PROTEIN-METHIONINE-SULFOXIDE REDUCTASE HEME-BINDING SUBUNIT MSRQ"/>
    <property type="match status" value="1"/>
</dbReference>
<dbReference type="RefSeq" id="WP_335420218.1">
    <property type="nucleotide sequence ID" value="NZ_JBALHR010000002.1"/>
</dbReference>
<protein>
    <recommendedName>
        <fullName evidence="7">Protein-methionine-sulfoxide reductase heme-binding subunit MsrQ</fullName>
    </recommendedName>
    <alternativeName>
        <fullName evidence="7">Flavocytochrome MsrQ</fullName>
    </alternativeName>
</protein>
<dbReference type="HAMAP" id="MF_01207">
    <property type="entry name" value="MsrQ"/>
    <property type="match status" value="1"/>
</dbReference>
<feature type="transmembrane region" description="Helical" evidence="7">
    <location>
        <begin position="12"/>
        <end position="31"/>
    </location>
</feature>
<comment type="cofactor">
    <cofactor evidence="7">
        <name>FMN</name>
        <dbReference type="ChEBI" id="CHEBI:58210"/>
    </cofactor>
    <text evidence="7">Binds 1 FMN per subunit.</text>
</comment>
<feature type="transmembrane region" description="Helical" evidence="7">
    <location>
        <begin position="149"/>
        <end position="166"/>
    </location>
</feature>
<keyword evidence="5 7" id="KW-0408">Iron</keyword>
<dbReference type="Proteomes" id="UP001431963">
    <property type="component" value="Unassembled WGS sequence"/>
</dbReference>
<proteinExistence type="inferred from homology"/>
<reference evidence="9" key="1">
    <citation type="submission" date="2024-02" db="EMBL/GenBank/DDBJ databases">
        <title>Genome sequences of strain Gemmobacter sp. JM10B15.</title>
        <authorList>
            <person name="Zhang M."/>
        </authorList>
    </citation>
    <scope>NUCLEOTIDE SEQUENCE</scope>
    <source>
        <strain evidence="9">JM10B15</strain>
    </source>
</reference>
<evidence type="ECO:0000259" key="8">
    <source>
        <dbReference type="Pfam" id="PF01794"/>
    </source>
</evidence>
<keyword evidence="7" id="KW-0285">Flavoprotein</keyword>
<evidence type="ECO:0000256" key="4">
    <source>
        <dbReference type="ARBA" id="ARBA00022989"/>
    </source>
</evidence>
<dbReference type="PANTHER" id="PTHR36964">
    <property type="entry name" value="PROTEIN-METHIONINE-SULFOXIDE REDUCTASE HEME-BINDING SUBUNIT MSRQ"/>
    <property type="match status" value="1"/>
</dbReference>
<gene>
    <name evidence="7 9" type="primary">msrQ</name>
    <name evidence="9" type="ORF">V6590_04575</name>
</gene>
<dbReference type="InterPro" id="IPR022837">
    <property type="entry name" value="MsrQ-like"/>
</dbReference>
<evidence type="ECO:0000256" key="1">
    <source>
        <dbReference type="ARBA" id="ARBA00004141"/>
    </source>
</evidence>